<dbReference type="SUPFAM" id="SSF52540">
    <property type="entry name" value="P-loop containing nucleoside triphosphate hydrolases"/>
    <property type="match status" value="1"/>
</dbReference>
<evidence type="ECO:0000256" key="2">
    <source>
        <dbReference type="ARBA" id="ARBA00022840"/>
    </source>
</evidence>
<dbReference type="GO" id="GO:0005524">
    <property type="term" value="F:ATP binding"/>
    <property type="evidence" value="ECO:0007669"/>
    <property type="project" value="UniProtKB-KW"/>
</dbReference>
<keyword evidence="5" id="KW-1185">Reference proteome</keyword>
<evidence type="ECO:0000259" key="3">
    <source>
        <dbReference type="PROSITE" id="PS50893"/>
    </source>
</evidence>
<dbReference type="CDD" id="cd03230">
    <property type="entry name" value="ABC_DR_subfamily_A"/>
    <property type="match status" value="1"/>
</dbReference>
<dbReference type="PROSITE" id="PS00211">
    <property type="entry name" value="ABC_TRANSPORTER_1"/>
    <property type="match status" value="1"/>
</dbReference>
<keyword evidence="2 4" id="KW-0067">ATP-binding</keyword>
<evidence type="ECO:0000313" key="4">
    <source>
        <dbReference type="EMBL" id="STX28741.1"/>
    </source>
</evidence>
<keyword evidence="4" id="KW-0378">Hydrolase</keyword>
<dbReference type="OrthoDB" id="9805029at2"/>
<dbReference type="InterPro" id="IPR017871">
    <property type="entry name" value="ABC_transporter-like_CS"/>
</dbReference>
<sequence>MEKTNLIIDANNLYKSFSNVPTIKNVSIKVEYGEIFGFLGPNGSGKTTIIRMLCGLLTPDAGSGTFMNYDILTEINAIKKHIGYVPQFFSLYKQLTVYQNILLTAELYSVPHRYERVEQVIQQLGLSSVRNQLSGTLSGGWKQRLALAAAIVHEPLLLLLDEPTANVDPESSQRFWRLMHHLSSEGMTILLSSHNMNEVQHCNQIAYICEGQVIVQGKINEIIKHLNLTTWEVQGPNIINLAKELEVIPGIEQINVYFNRLHISGKDSHALAQAINPYMKDPQLVWTKITPELEDAFIWLAKY</sequence>
<dbReference type="InterPro" id="IPR027417">
    <property type="entry name" value="P-loop_NTPase"/>
</dbReference>
<dbReference type="InterPro" id="IPR003439">
    <property type="entry name" value="ABC_transporter-like_ATP-bd"/>
</dbReference>
<evidence type="ECO:0000313" key="5">
    <source>
        <dbReference type="Proteomes" id="UP000254968"/>
    </source>
</evidence>
<dbReference type="GO" id="GO:0016887">
    <property type="term" value="F:ATP hydrolysis activity"/>
    <property type="evidence" value="ECO:0007669"/>
    <property type="project" value="InterPro"/>
</dbReference>
<dbReference type="AlphaFoldDB" id="A0A378I211"/>
<dbReference type="SMART" id="SM00382">
    <property type="entry name" value="AAA"/>
    <property type="match status" value="1"/>
</dbReference>
<accession>A0A378I211</accession>
<proteinExistence type="predicted"/>
<name>A0A378I211_9GAMM</name>
<dbReference type="Proteomes" id="UP000254968">
    <property type="component" value="Unassembled WGS sequence"/>
</dbReference>
<dbReference type="Gene3D" id="3.40.50.300">
    <property type="entry name" value="P-loop containing nucleotide triphosphate hydrolases"/>
    <property type="match status" value="1"/>
</dbReference>
<organism evidence="4 5">
    <name type="scientific">Legionella beliardensis</name>
    <dbReference type="NCBI Taxonomy" id="91822"/>
    <lineage>
        <taxon>Bacteria</taxon>
        <taxon>Pseudomonadati</taxon>
        <taxon>Pseudomonadota</taxon>
        <taxon>Gammaproteobacteria</taxon>
        <taxon>Legionellales</taxon>
        <taxon>Legionellaceae</taxon>
        <taxon>Legionella</taxon>
    </lineage>
</organism>
<dbReference type="InterPro" id="IPR003593">
    <property type="entry name" value="AAA+_ATPase"/>
</dbReference>
<evidence type="ECO:0000256" key="1">
    <source>
        <dbReference type="ARBA" id="ARBA00022741"/>
    </source>
</evidence>
<dbReference type="PROSITE" id="PS50893">
    <property type="entry name" value="ABC_TRANSPORTER_2"/>
    <property type="match status" value="1"/>
</dbReference>
<dbReference type="EC" id="3.6.3.30" evidence="4"/>
<reference evidence="4 5" key="1">
    <citation type="submission" date="2018-06" db="EMBL/GenBank/DDBJ databases">
        <authorList>
            <consortium name="Pathogen Informatics"/>
            <person name="Doyle S."/>
        </authorList>
    </citation>
    <scope>NUCLEOTIDE SEQUENCE [LARGE SCALE GENOMIC DNA]</scope>
    <source>
        <strain evidence="4 5">NCTC13315</strain>
    </source>
</reference>
<dbReference type="PANTHER" id="PTHR43038:SF3">
    <property type="entry name" value="ABC TRANSPORTER G FAMILY MEMBER 20 ISOFORM X1"/>
    <property type="match status" value="1"/>
</dbReference>
<dbReference type="EMBL" id="UGNV01000001">
    <property type="protein sequence ID" value="STX28741.1"/>
    <property type="molecule type" value="Genomic_DNA"/>
</dbReference>
<dbReference type="PANTHER" id="PTHR43038">
    <property type="entry name" value="ATP-BINDING CASSETTE, SUB-FAMILY H, MEMBER 1"/>
    <property type="match status" value="1"/>
</dbReference>
<feature type="domain" description="ABC transporter" evidence="3">
    <location>
        <begin position="8"/>
        <end position="235"/>
    </location>
</feature>
<dbReference type="RefSeq" id="WP_115302466.1">
    <property type="nucleotide sequence ID" value="NZ_CAAAHO010000001.1"/>
</dbReference>
<dbReference type="Pfam" id="PF00005">
    <property type="entry name" value="ABC_tran"/>
    <property type="match status" value="1"/>
</dbReference>
<gene>
    <name evidence="4" type="primary">ybhF_2</name>
    <name evidence="4" type="ORF">NCTC13315_01274</name>
</gene>
<keyword evidence="1" id="KW-0547">Nucleotide-binding</keyword>
<protein>
    <submittedName>
        <fullName evidence="4">ABC transporter ATP-binding protein</fullName>
        <ecNumber evidence="4">3.6.3.30</ecNumber>
    </submittedName>
</protein>